<dbReference type="InterPro" id="IPR006366">
    <property type="entry name" value="CobA/CysG_C"/>
</dbReference>
<evidence type="ECO:0000256" key="7">
    <source>
        <dbReference type="ARBA" id="ARBA00054030"/>
    </source>
</evidence>
<dbReference type="InterPro" id="IPR050161">
    <property type="entry name" value="Siro_Cobalamin_biosynth"/>
</dbReference>
<dbReference type="PANTHER" id="PTHR45790">
    <property type="entry name" value="SIROHEME SYNTHASE-RELATED"/>
    <property type="match status" value="1"/>
</dbReference>
<dbReference type="PROSITE" id="PS00839">
    <property type="entry name" value="SUMT_1"/>
    <property type="match status" value="1"/>
</dbReference>
<dbReference type="GO" id="GO:0004852">
    <property type="term" value="F:uroporphyrinogen-III synthase activity"/>
    <property type="evidence" value="ECO:0007669"/>
    <property type="project" value="InterPro"/>
</dbReference>
<evidence type="ECO:0000256" key="4">
    <source>
        <dbReference type="ARBA" id="ARBA00022691"/>
    </source>
</evidence>
<dbReference type="Gene3D" id="3.40.1010.10">
    <property type="entry name" value="Cobalt-precorrin-4 Transmethylase, Domain 1"/>
    <property type="match status" value="1"/>
</dbReference>
<protein>
    <recommendedName>
        <fullName evidence="1">uroporphyrinogen-III C-methyltransferase</fullName>
        <ecNumber evidence="1">2.1.1.107</ecNumber>
    </recommendedName>
</protein>
<evidence type="ECO:0000259" key="10">
    <source>
        <dbReference type="Pfam" id="PF02602"/>
    </source>
</evidence>
<evidence type="ECO:0000256" key="1">
    <source>
        <dbReference type="ARBA" id="ARBA00012162"/>
    </source>
</evidence>
<dbReference type="InterPro" id="IPR014777">
    <property type="entry name" value="4pyrrole_Mease_sub1"/>
</dbReference>
<dbReference type="SUPFAM" id="SSF69618">
    <property type="entry name" value="HemD-like"/>
    <property type="match status" value="1"/>
</dbReference>
<dbReference type="FunFam" id="3.40.50.10090:FF:000001">
    <property type="entry name" value="Bifunctional uroporphyrinogen-III C-methyltransferase/uroporphyrinogen-III synthase"/>
    <property type="match status" value="1"/>
</dbReference>
<dbReference type="Pfam" id="PF00590">
    <property type="entry name" value="TP_methylase"/>
    <property type="match status" value="1"/>
</dbReference>
<dbReference type="CDD" id="cd11642">
    <property type="entry name" value="SUMT"/>
    <property type="match status" value="1"/>
</dbReference>
<dbReference type="NCBIfam" id="NF004790">
    <property type="entry name" value="PRK06136.1"/>
    <property type="match status" value="1"/>
</dbReference>
<evidence type="ECO:0000256" key="6">
    <source>
        <dbReference type="ARBA" id="ARBA00023444"/>
    </source>
</evidence>
<dbReference type="SUPFAM" id="SSF53790">
    <property type="entry name" value="Tetrapyrrole methylase"/>
    <property type="match status" value="1"/>
</dbReference>
<comment type="pathway">
    <text evidence="6">Porphyrin-containing compound metabolism.</text>
</comment>
<dbReference type="GO" id="GO:0004851">
    <property type="term" value="F:uroporphyrin-III C-methyltransferase activity"/>
    <property type="evidence" value="ECO:0007669"/>
    <property type="project" value="UniProtKB-EC"/>
</dbReference>
<accession>B4VZ31</accession>
<gene>
    <name evidence="11" type="ORF">MC7420_3221</name>
</gene>
<dbReference type="InterPro" id="IPR000878">
    <property type="entry name" value="4pyrrol_Mease"/>
</dbReference>
<dbReference type="NCBIfam" id="TIGR01469">
    <property type="entry name" value="cobA_cysG_Cterm"/>
    <property type="match status" value="1"/>
</dbReference>
<proteinExistence type="inferred from homology"/>
<sequence>MIHPNPAKNLGSRRPLGKVYLVGAGPGSMAYLTLRGQQLLHQAEVLVYDALVDTQLLQLVPANCRQFDVGKRGGRPSTSQAEINQLLVEQCQQGKQVARLKSGDPFIFGRATSEIQALSDADCAFEVVPGISSALAAPLLANIPLTDAVLSRCFTVLTAHQPEALDWEALARIDTLAILMGGRHLATIVQQLQRYGKSYQTPVAVIRACGQTQQQVWVGTLSSIVKQTAGVSLSPVVIVVGEVVGLRDYLRSHQQLPVEFTPKQETIGEDINKRSFPQMLQGQTILVTRSAQQSSTFRDLLEKEGATVIEMPALVITPPSSWDALDQAITNLSDFDWLILTSSNGVKYFFERLLTLGKDSRALSGVKIAVVGKKTAASLKERGLHPDFIPPDFVADSLVEHFPEPLAEQTILFPRVETGGREVLVKDLTAQGATIVEVAAYQSTCPGEIAPPAAAALQNHTVNIITFASSKTVKNFRKLLDKNSNHPLSLLENVCIASIGPETSKTCQQLLGRVDVEAQQYTLEGLTQAIVQWVNQT</sequence>
<keyword evidence="5" id="KW-0627">Porphyrin biosynthesis</keyword>
<feature type="domain" description="Tetrapyrrole biosynthesis uroporphyrinogen III synthase" evidence="10">
    <location>
        <begin position="297"/>
        <end position="528"/>
    </location>
</feature>
<dbReference type="HOGENOM" id="CLU_011276_6_0_3"/>
<dbReference type="OrthoDB" id="9815856at2"/>
<evidence type="ECO:0000256" key="5">
    <source>
        <dbReference type="ARBA" id="ARBA00023244"/>
    </source>
</evidence>
<organism evidence="11 12">
    <name type="scientific">Coleofasciculus chthonoplastes PCC 7420</name>
    <dbReference type="NCBI Taxonomy" id="118168"/>
    <lineage>
        <taxon>Bacteria</taxon>
        <taxon>Bacillati</taxon>
        <taxon>Cyanobacteriota</taxon>
        <taxon>Cyanophyceae</taxon>
        <taxon>Coleofasciculales</taxon>
        <taxon>Coleofasciculaceae</taxon>
        <taxon>Coleofasciculus</taxon>
    </lineage>
</organism>
<dbReference type="InterPro" id="IPR003043">
    <property type="entry name" value="Uropor_MeTrfase_CS"/>
</dbReference>
<evidence type="ECO:0000313" key="11">
    <source>
        <dbReference type="EMBL" id="EDX72775.1"/>
    </source>
</evidence>
<reference evidence="11 12" key="1">
    <citation type="submission" date="2008-07" db="EMBL/GenBank/DDBJ databases">
        <authorList>
            <person name="Tandeau de Marsac N."/>
            <person name="Ferriera S."/>
            <person name="Johnson J."/>
            <person name="Kravitz S."/>
            <person name="Beeson K."/>
            <person name="Sutton G."/>
            <person name="Rogers Y.-H."/>
            <person name="Friedman R."/>
            <person name="Frazier M."/>
            <person name="Venter J.C."/>
        </authorList>
    </citation>
    <scope>NUCLEOTIDE SEQUENCE [LARGE SCALE GENOMIC DNA]</scope>
    <source>
        <strain evidence="11 12">PCC 7420</strain>
    </source>
</reference>
<feature type="domain" description="Tetrapyrrole methylase" evidence="9">
    <location>
        <begin position="18"/>
        <end position="224"/>
    </location>
</feature>
<keyword evidence="2 8" id="KW-0489">Methyltransferase</keyword>
<dbReference type="EC" id="2.1.1.107" evidence="1"/>
<comment type="similarity">
    <text evidence="8">Belongs to the precorrin methyltransferase family.</text>
</comment>
<dbReference type="eggNOG" id="COG1587">
    <property type="taxonomic scope" value="Bacteria"/>
</dbReference>
<dbReference type="InterPro" id="IPR003754">
    <property type="entry name" value="4pyrrol_synth_uPrphyn_synth"/>
</dbReference>
<dbReference type="GO" id="GO:0032259">
    <property type="term" value="P:methylation"/>
    <property type="evidence" value="ECO:0007669"/>
    <property type="project" value="UniProtKB-KW"/>
</dbReference>
<evidence type="ECO:0000259" key="9">
    <source>
        <dbReference type="Pfam" id="PF00590"/>
    </source>
</evidence>
<dbReference type="GO" id="GO:0019354">
    <property type="term" value="P:siroheme biosynthetic process"/>
    <property type="evidence" value="ECO:0007669"/>
    <property type="project" value="InterPro"/>
</dbReference>
<dbReference type="AlphaFoldDB" id="B4VZ31"/>
<dbReference type="Gene3D" id="3.40.50.10090">
    <property type="match status" value="2"/>
</dbReference>
<dbReference type="Pfam" id="PF02602">
    <property type="entry name" value="HEM4"/>
    <property type="match status" value="1"/>
</dbReference>
<dbReference type="InterPro" id="IPR036108">
    <property type="entry name" value="4pyrrol_syn_uPrphyn_synt_sf"/>
</dbReference>
<keyword evidence="4" id="KW-0949">S-adenosyl-L-methionine</keyword>
<evidence type="ECO:0000256" key="8">
    <source>
        <dbReference type="RuleBase" id="RU003960"/>
    </source>
</evidence>
<keyword evidence="12" id="KW-1185">Reference proteome</keyword>
<dbReference type="InterPro" id="IPR014776">
    <property type="entry name" value="4pyrrole_Mease_sub2"/>
</dbReference>
<dbReference type="RefSeq" id="WP_006103905.1">
    <property type="nucleotide sequence ID" value="NZ_DS989861.1"/>
</dbReference>
<name>B4VZ31_9CYAN</name>
<dbReference type="STRING" id="118168.MC7420_3221"/>
<dbReference type="EMBL" id="DS989861">
    <property type="protein sequence ID" value="EDX72775.1"/>
    <property type="molecule type" value="Genomic_DNA"/>
</dbReference>
<dbReference type="CDD" id="cd06578">
    <property type="entry name" value="HemD"/>
    <property type="match status" value="1"/>
</dbReference>
<keyword evidence="3 8" id="KW-0808">Transferase</keyword>
<evidence type="ECO:0000313" key="12">
    <source>
        <dbReference type="Proteomes" id="UP000003835"/>
    </source>
</evidence>
<evidence type="ECO:0000256" key="3">
    <source>
        <dbReference type="ARBA" id="ARBA00022679"/>
    </source>
</evidence>
<dbReference type="FunFam" id="3.40.1010.10:FF:000001">
    <property type="entry name" value="Siroheme synthase"/>
    <property type="match status" value="1"/>
</dbReference>
<dbReference type="PANTHER" id="PTHR45790:SF3">
    <property type="entry name" value="S-ADENOSYL-L-METHIONINE-DEPENDENT UROPORPHYRINOGEN III METHYLTRANSFERASE, CHLOROPLASTIC"/>
    <property type="match status" value="1"/>
</dbReference>
<dbReference type="Proteomes" id="UP000003835">
    <property type="component" value="Unassembled WGS sequence"/>
</dbReference>
<evidence type="ECO:0000256" key="2">
    <source>
        <dbReference type="ARBA" id="ARBA00022603"/>
    </source>
</evidence>
<dbReference type="PROSITE" id="PS00840">
    <property type="entry name" value="SUMT_2"/>
    <property type="match status" value="1"/>
</dbReference>
<dbReference type="InterPro" id="IPR035996">
    <property type="entry name" value="4pyrrol_Methylase_sf"/>
</dbReference>
<dbReference type="Gene3D" id="3.30.950.10">
    <property type="entry name" value="Methyltransferase, Cobalt-precorrin-4 Transmethylase, Domain 2"/>
    <property type="match status" value="1"/>
</dbReference>
<dbReference type="eggNOG" id="COG0007">
    <property type="taxonomic scope" value="Bacteria"/>
</dbReference>
<comment type="function">
    <text evidence="7">Catalyzes the two successive C-2 and C-7 methylation reactions involved in the conversion of uroporphyrinogen III to precorrin-2 via the intermediate formation of precorrin-1. It is a step in the biosynthesis of both cobalamin (vitamin B12) and siroheme.</text>
</comment>